<organism evidence="12 13">
    <name type="scientific">Tieghemostelium lacteum</name>
    <name type="common">Slime mold</name>
    <name type="synonym">Dictyostelium lacteum</name>
    <dbReference type="NCBI Taxonomy" id="361077"/>
    <lineage>
        <taxon>Eukaryota</taxon>
        <taxon>Amoebozoa</taxon>
        <taxon>Evosea</taxon>
        <taxon>Eumycetozoa</taxon>
        <taxon>Dictyostelia</taxon>
        <taxon>Dictyosteliales</taxon>
        <taxon>Raperosteliaceae</taxon>
        <taxon>Tieghemostelium</taxon>
    </lineage>
</organism>
<dbReference type="Proteomes" id="UP000076078">
    <property type="component" value="Unassembled WGS sequence"/>
</dbReference>
<comment type="subcellular location">
    <subcellularLocation>
        <location evidence="3">Nucleus</location>
        <location evidence="3">PML body</location>
    </subcellularLocation>
</comment>
<comment type="cofactor">
    <cofactor evidence="2">
        <name>Mg(2+)</name>
        <dbReference type="ChEBI" id="CHEBI:18420"/>
    </cofactor>
</comment>
<keyword evidence="10" id="KW-0539">Nucleus</keyword>
<keyword evidence="6" id="KW-0227">DNA damage</keyword>
<sequence length="439" mass="50765">MNDVTTPRNEPVGVIPPPPPITKIKLKTSSSGDNIDSNTTGTIQQLLQFNRRSLNSTKTQVRTPDGRVYEERICSGGLVSEYKGIDENLILKKYTSSAVLSPFIYSITLNKWIVYNYKLYPHQILDNNQTKLSFITYNVWFDSFLWKERANELFKILSHYQPDIICLQEVTPTFLDYIKDQVWLRNSYCISDNGDFDTVFPYGVLMLIKYKTVQILKFSISPLPGTNQSRKVLRAICKLNNNTVISISTVHLESLDQNSDCRIKQLEFIQQQQQSHENLDTNAPHQDEEPYNHTFLLGDFNFGSSAKENEFLNNNNDNSLPYLRDMWMELNRNNSNLNQNNNSSNYNNQISQEINNSNNEQGFTYIKKRKRVDRIVFKSNNQIDNQVPIETLIPISISLIGSDPIYIDITTRLKENLQPNEPIYPSDHFGLYGVFEIQK</sequence>
<dbReference type="OMA" id="WFDSFLW"/>
<dbReference type="PANTHER" id="PTHR15822:SF4">
    <property type="entry name" value="TYROSYL-DNA PHOSPHODIESTERASE 2"/>
    <property type="match status" value="1"/>
</dbReference>
<dbReference type="InterPro" id="IPR051547">
    <property type="entry name" value="TDP2-like"/>
</dbReference>
<dbReference type="GO" id="GO:0006302">
    <property type="term" value="P:double-strand break repair"/>
    <property type="evidence" value="ECO:0007669"/>
    <property type="project" value="TreeGrafter"/>
</dbReference>
<dbReference type="FunCoup" id="A0A151ZFA1">
    <property type="interactions" value="12"/>
</dbReference>
<keyword evidence="13" id="KW-1185">Reference proteome</keyword>
<dbReference type="PANTHER" id="PTHR15822">
    <property type="entry name" value="TRAF AND TNF RECEPTOR-ASSOCIATED PROTEIN"/>
    <property type="match status" value="1"/>
</dbReference>
<keyword evidence="4" id="KW-0540">Nuclease</keyword>
<dbReference type="AlphaFoldDB" id="A0A151ZFA1"/>
<dbReference type="OrthoDB" id="9975959at2759"/>
<dbReference type="Pfam" id="PF03372">
    <property type="entry name" value="Exo_endo_phos"/>
    <property type="match status" value="1"/>
</dbReference>
<evidence type="ECO:0000256" key="7">
    <source>
        <dbReference type="ARBA" id="ARBA00022801"/>
    </source>
</evidence>
<dbReference type="SUPFAM" id="SSF56219">
    <property type="entry name" value="DNase I-like"/>
    <property type="match status" value="1"/>
</dbReference>
<dbReference type="GO" id="GO:0003697">
    <property type="term" value="F:single-stranded DNA binding"/>
    <property type="evidence" value="ECO:0007669"/>
    <property type="project" value="TreeGrafter"/>
</dbReference>
<keyword evidence="7" id="KW-0378">Hydrolase</keyword>
<dbReference type="GO" id="GO:0046872">
    <property type="term" value="F:metal ion binding"/>
    <property type="evidence" value="ECO:0007669"/>
    <property type="project" value="UniProtKB-KW"/>
</dbReference>
<dbReference type="CDD" id="cd09080">
    <property type="entry name" value="TDP2"/>
    <property type="match status" value="1"/>
</dbReference>
<evidence type="ECO:0000256" key="4">
    <source>
        <dbReference type="ARBA" id="ARBA00022722"/>
    </source>
</evidence>
<evidence type="ECO:0000256" key="8">
    <source>
        <dbReference type="ARBA" id="ARBA00022842"/>
    </source>
</evidence>
<evidence type="ECO:0000256" key="2">
    <source>
        <dbReference type="ARBA" id="ARBA00001946"/>
    </source>
</evidence>
<dbReference type="GO" id="GO:0005737">
    <property type="term" value="C:cytoplasm"/>
    <property type="evidence" value="ECO:0007669"/>
    <property type="project" value="TreeGrafter"/>
</dbReference>
<dbReference type="InterPro" id="IPR036691">
    <property type="entry name" value="Endo/exonu/phosph_ase_sf"/>
</dbReference>
<evidence type="ECO:0000256" key="1">
    <source>
        <dbReference type="ARBA" id="ARBA00001936"/>
    </source>
</evidence>
<gene>
    <name evidence="12" type="ORF">DLAC_06601</name>
</gene>
<comment type="caution">
    <text evidence="12">The sequence shown here is derived from an EMBL/GenBank/DDBJ whole genome shotgun (WGS) entry which is preliminary data.</text>
</comment>
<comment type="cofactor">
    <cofactor evidence="1">
        <name>Mn(2+)</name>
        <dbReference type="ChEBI" id="CHEBI:29035"/>
    </cofactor>
</comment>
<dbReference type="STRING" id="361077.A0A151ZFA1"/>
<dbReference type="GO" id="GO:0004518">
    <property type="term" value="F:nuclease activity"/>
    <property type="evidence" value="ECO:0007669"/>
    <property type="project" value="UniProtKB-KW"/>
</dbReference>
<evidence type="ECO:0000256" key="5">
    <source>
        <dbReference type="ARBA" id="ARBA00022723"/>
    </source>
</evidence>
<evidence type="ECO:0000313" key="13">
    <source>
        <dbReference type="Proteomes" id="UP000076078"/>
    </source>
</evidence>
<evidence type="ECO:0000256" key="10">
    <source>
        <dbReference type="ARBA" id="ARBA00023242"/>
    </source>
</evidence>
<reference evidence="12 13" key="1">
    <citation type="submission" date="2015-12" db="EMBL/GenBank/DDBJ databases">
        <title>Dictyostelia acquired genes for synthesis and detection of signals that induce cell-type specialization by lateral gene transfer from prokaryotes.</title>
        <authorList>
            <person name="Gloeckner G."/>
            <person name="Schaap P."/>
        </authorList>
    </citation>
    <scope>NUCLEOTIDE SEQUENCE [LARGE SCALE GENOMIC DNA]</scope>
    <source>
        <strain evidence="12 13">TK</strain>
    </source>
</reference>
<dbReference type="GO" id="GO:0070260">
    <property type="term" value="F:5'-tyrosyl-DNA phosphodiesterase activity"/>
    <property type="evidence" value="ECO:0007669"/>
    <property type="project" value="TreeGrafter"/>
</dbReference>
<dbReference type="EMBL" id="LODT01000029">
    <property type="protein sequence ID" value="KYQ92607.1"/>
    <property type="molecule type" value="Genomic_DNA"/>
</dbReference>
<evidence type="ECO:0000256" key="6">
    <source>
        <dbReference type="ARBA" id="ARBA00022763"/>
    </source>
</evidence>
<dbReference type="InParanoid" id="A0A151ZFA1"/>
<keyword evidence="5" id="KW-0479">Metal-binding</keyword>
<dbReference type="Gene3D" id="3.60.10.10">
    <property type="entry name" value="Endonuclease/exonuclease/phosphatase"/>
    <property type="match status" value="1"/>
</dbReference>
<protein>
    <recommendedName>
        <fullName evidence="11">Endonuclease/exonuclease/phosphatase domain-containing protein</fullName>
    </recommendedName>
</protein>
<feature type="domain" description="Endonuclease/exonuclease/phosphatase" evidence="11">
    <location>
        <begin position="135"/>
        <end position="428"/>
    </location>
</feature>
<accession>A0A151ZFA1</accession>
<keyword evidence="8" id="KW-0460">Magnesium</keyword>
<evidence type="ECO:0000259" key="11">
    <source>
        <dbReference type="Pfam" id="PF03372"/>
    </source>
</evidence>
<keyword evidence="9" id="KW-0234">DNA repair</keyword>
<name>A0A151ZFA1_TIELA</name>
<evidence type="ECO:0000256" key="3">
    <source>
        <dbReference type="ARBA" id="ARBA00004322"/>
    </source>
</evidence>
<proteinExistence type="predicted"/>
<evidence type="ECO:0000256" key="9">
    <source>
        <dbReference type="ARBA" id="ARBA00023204"/>
    </source>
</evidence>
<evidence type="ECO:0000313" key="12">
    <source>
        <dbReference type="EMBL" id="KYQ92607.1"/>
    </source>
</evidence>
<dbReference type="InterPro" id="IPR005135">
    <property type="entry name" value="Endo/exonuclease/phosphatase"/>
</dbReference>